<evidence type="ECO:0000256" key="2">
    <source>
        <dbReference type="ARBA" id="ARBA00010355"/>
    </source>
</evidence>
<dbReference type="Pfam" id="PF02495">
    <property type="entry name" value="TGBp3"/>
    <property type="match status" value="1"/>
</dbReference>
<evidence type="ECO:0000256" key="5">
    <source>
        <dbReference type="ARBA" id="ARBA00022692"/>
    </source>
</evidence>
<sequence length="91" mass="9654">MLGTRNILTTSGLPLPPPSSSLSAYIFPTILAIIFAVFALAAIHITTPEPFCTIHIDGASITITNCPDPAAILNKVAIGPWRGLSYHNNLK</sequence>
<reference evidence="14" key="1">
    <citation type="submission" date="2019-04" db="EMBL/GenBank/DDBJ databases">
        <title>First report of Cymbidium mosaic virus infecting orchids in Malaysia.</title>
        <authorList>
            <person name="Bunawan H."/>
            <person name="Yusop M.S.M."/>
            <person name="Akbar M.A."/>
        </authorList>
    </citation>
    <scope>NUCLEOTIDE SEQUENCE</scope>
    <source>
        <strain evidence="14">Malaysia</strain>
    </source>
</reference>
<evidence type="ECO:0000256" key="12">
    <source>
        <dbReference type="ARBA" id="ARBA00033148"/>
    </source>
</evidence>
<keyword evidence="9 13" id="KW-0472">Membrane</keyword>
<evidence type="ECO:0000256" key="7">
    <source>
        <dbReference type="ARBA" id="ARBA00022989"/>
    </source>
</evidence>
<dbReference type="GO" id="GO:0046740">
    <property type="term" value="P:transport of virus in host, cell to cell"/>
    <property type="evidence" value="ECO:0007669"/>
    <property type="project" value="UniProtKB-KW"/>
</dbReference>
<keyword evidence="7 13" id="KW-1133">Transmembrane helix</keyword>
<keyword evidence="10" id="KW-1038">Host endoplasmic reticulum</keyword>
<keyword evidence="8" id="KW-0916">Viral movement protein</keyword>
<accession>A0A4P9D4D6</accession>
<keyword evidence="5 13" id="KW-0812">Transmembrane</keyword>
<evidence type="ECO:0000256" key="4">
    <source>
        <dbReference type="ARBA" id="ARBA00022448"/>
    </source>
</evidence>
<evidence type="ECO:0000256" key="8">
    <source>
        <dbReference type="ARBA" id="ARBA00023031"/>
    </source>
</evidence>
<dbReference type="InterPro" id="IPR003411">
    <property type="entry name" value="TGBp3"/>
</dbReference>
<proteinExistence type="inferred from homology"/>
<evidence type="ECO:0000313" key="14">
    <source>
        <dbReference type="EMBL" id="QCT85345.1"/>
    </source>
</evidence>
<comment type="function">
    <text evidence="11">Plays a role in viral cell-to-cell propagation, by facilitating genome transport to neighboring plant cells through plasmosdesmata. May induce the formation of granular vesicles derived from the Endoplasmic reticulum, which align on actin filaments.</text>
</comment>
<evidence type="ECO:0000256" key="13">
    <source>
        <dbReference type="SAM" id="Phobius"/>
    </source>
</evidence>
<evidence type="ECO:0000256" key="9">
    <source>
        <dbReference type="ARBA" id="ARBA00023136"/>
    </source>
</evidence>
<evidence type="ECO:0000256" key="3">
    <source>
        <dbReference type="ARBA" id="ARBA00013812"/>
    </source>
</evidence>
<protein>
    <recommendedName>
        <fullName evidence="3">Movement protein TGBp3</fullName>
    </recommendedName>
    <alternativeName>
        <fullName evidence="12">Triple gene block 3 protein</fullName>
    </alternativeName>
</protein>
<evidence type="ECO:0000256" key="6">
    <source>
        <dbReference type="ARBA" id="ARBA00022870"/>
    </source>
</evidence>
<name>A0A4P9D4D6_9VIRU</name>
<comment type="subcellular location">
    <subcellularLocation>
        <location evidence="1">Host endoplasmic reticulum membrane</location>
    </subcellularLocation>
</comment>
<organism evidence="14">
    <name type="scientific">Cymbidium mosaic virus</name>
    <dbReference type="NCBI Taxonomy" id="12178"/>
    <lineage>
        <taxon>Viruses</taxon>
        <taxon>Riboviria</taxon>
        <taxon>Orthornavirae</taxon>
        <taxon>Kitrinoviricota</taxon>
        <taxon>Alsuviricetes</taxon>
        <taxon>Tymovirales</taxon>
        <taxon>Alphaflexiviridae</taxon>
        <taxon>Potexvirus</taxon>
        <taxon>Potexvirus cymbidii</taxon>
    </lineage>
</organism>
<comment type="similarity">
    <text evidence="2">Belongs to the Tymovirales TGBp3 protein family.</text>
</comment>
<evidence type="ECO:0000256" key="11">
    <source>
        <dbReference type="ARBA" id="ARBA00025270"/>
    </source>
</evidence>
<keyword evidence="6" id="KW-1043">Host membrane</keyword>
<feature type="transmembrane region" description="Helical" evidence="13">
    <location>
        <begin position="22"/>
        <end position="43"/>
    </location>
</feature>
<dbReference type="GO" id="GO:0044167">
    <property type="term" value="C:host cell endoplasmic reticulum membrane"/>
    <property type="evidence" value="ECO:0007669"/>
    <property type="project" value="UniProtKB-SubCell"/>
</dbReference>
<keyword evidence="4" id="KW-0813">Transport</keyword>
<dbReference type="EMBL" id="MK816927">
    <property type="protein sequence ID" value="QCT85345.1"/>
    <property type="molecule type" value="Genomic_RNA"/>
</dbReference>
<evidence type="ECO:0000256" key="1">
    <source>
        <dbReference type="ARBA" id="ARBA00004625"/>
    </source>
</evidence>
<evidence type="ECO:0000256" key="10">
    <source>
        <dbReference type="ARBA" id="ARBA00023184"/>
    </source>
</evidence>